<organism evidence="11 12">
    <name type="scientific">Parasphingopyxis marina</name>
    <dbReference type="NCBI Taxonomy" id="2761622"/>
    <lineage>
        <taxon>Bacteria</taxon>
        <taxon>Pseudomonadati</taxon>
        <taxon>Pseudomonadota</taxon>
        <taxon>Alphaproteobacteria</taxon>
        <taxon>Sphingomonadales</taxon>
        <taxon>Sphingomonadaceae</taxon>
        <taxon>Parasphingopyxis</taxon>
    </lineage>
</organism>
<dbReference type="SUPFAM" id="SSF52540">
    <property type="entry name" value="P-loop containing nucleoside triphosphate hydrolases"/>
    <property type="match status" value="1"/>
</dbReference>
<dbReference type="CDD" id="cd18787">
    <property type="entry name" value="SF2_C_DEAD"/>
    <property type="match status" value="1"/>
</dbReference>
<comment type="similarity">
    <text evidence="5">Belongs to the DEAD box helicase family.</text>
</comment>
<dbReference type="PANTHER" id="PTHR47959:SF13">
    <property type="entry name" value="ATP-DEPENDENT RNA HELICASE RHLE"/>
    <property type="match status" value="1"/>
</dbReference>
<dbReference type="Pfam" id="PF00270">
    <property type="entry name" value="DEAD"/>
    <property type="match status" value="1"/>
</dbReference>
<dbReference type="PROSITE" id="PS51194">
    <property type="entry name" value="HELICASE_CTER"/>
    <property type="match status" value="1"/>
</dbReference>
<reference evidence="11 12" key="1">
    <citation type="submission" date="2020-08" db="EMBL/GenBank/DDBJ databases">
        <title>Draft genome sequence of Parasphingopyxis sp. GrpM-11.</title>
        <authorList>
            <person name="Oh J."/>
            <person name="Roh D.-H."/>
        </authorList>
    </citation>
    <scope>NUCLEOTIDE SEQUENCE [LARGE SCALE GENOMIC DNA]</scope>
    <source>
        <strain evidence="11 12">GrpM-11</strain>
    </source>
</reference>
<protein>
    <submittedName>
        <fullName evidence="11">DEAD/DEAH box helicase</fullName>
    </submittedName>
</protein>
<dbReference type="Proteomes" id="UP000564378">
    <property type="component" value="Unassembled WGS sequence"/>
</dbReference>
<evidence type="ECO:0000256" key="3">
    <source>
        <dbReference type="ARBA" id="ARBA00022806"/>
    </source>
</evidence>
<name>A0A842I282_9SPHN</name>
<dbReference type="GO" id="GO:0003724">
    <property type="term" value="F:RNA helicase activity"/>
    <property type="evidence" value="ECO:0007669"/>
    <property type="project" value="InterPro"/>
</dbReference>
<dbReference type="SMART" id="SM00490">
    <property type="entry name" value="HELICc"/>
    <property type="match status" value="1"/>
</dbReference>
<dbReference type="EMBL" id="JACJVJ010000002">
    <property type="protein sequence ID" value="MBC2778833.1"/>
    <property type="molecule type" value="Genomic_DNA"/>
</dbReference>
<dbReference type="InterPro" id="IPR014014">
    <property type="entry name" value="RNA_helicase_DEAD_Q_motif"/>
</dbReference>
<dbReference type="Gene3D" id="3.40.50.300">
    <property type="entry name" value="P-loop containing nucleotide triphosphate hydrolases"/>
    <property type="match status" value="2"/>
</dbReference>
<dbReference type="GO" id="GO:0005829">
    <property type="term" value="C:cytosol"/>
    <property type="evidence" value="ECO:0007669"/>
    <property type="project" value="TreeGrafter"/>
</dbReference>
<evidence type="ECO:0000256" key="2">
    <source>
        <dbReference type="ARBA" id="ARBA00022801"/>
    </source>
</evidence>
<dbReference type="GO" id="GO:0005524">
    <property type="term" value="F:ATP binding"/>
    <property type="evidence" value="ECO:0007669"/>
    <property type="project" value="UniProtKB-KW"/>
</dbReference>
<dbReference type="InterPro" id="IPR001650">
    <property type="entry name" value="Helicase_C-like"/>
</dbReference>
<evidence type="ECO:0000256" key="4">
    <source>
        <dbReference type="ARBA" id="ARBA00022840"/>
    </source>
</evidence>
<feature type="region of interest" description="Disordered" evidence="7">
    <location>
        <begin position="381"/>
        <end position="446"/>
    </location>
</feature>
<dbReference type="RefSeq" id="WP_185802057.1">
    <property type="nucleotide sequence ID" value="NZ_JACJVJ010000002.1"/>
</dbReference>
<dbReference type="PROSITE" id="PS51195">
    <property type="entry name" value="Q_MOTIF"/>
    <property type="match status" value="1"/>
</dbReference>
<dbReference type="SMART" id="SM00487">
    <property type="entry name" value="DEXDc"/>
    <property type="match status" value="1"/>
</dbReference>
<evidence type="ECO:0000313" key="12">
    <source>
        <dbReference type="Proteomes" id="UP000564378"/>
    </source>
</evidence>
<keyword evidence="4" id="KW-0067">ATP-binding</keyword>
<evidence type="ECO:0000256" key="1">
    <source>
        <dbReference type="ARBA" id="ARBA00022741"/>
    </source>
</evidence>
<accession>A0A842I282</accession>
<evidence type="ECO:0000313" key="11">
    <source>
        <dbReference type="EMBL" id="MBC2778833.1"/>
    </source>
</evidence>
<evidence type="ECO:0000256" key="6">
    <source>
        <dbReference type="PROSITE-ProRule" id="PRU00552"/>
    </source>
</evidence>
<dbReference type="GO" id="GO:0003676">
    <property type="term" value="F:nucleic acid binding"/>
    <property type="evidence" value="ECO:0007669"/>
    <property type="project" value="InterPro"/>
</dbReference>
<evidence type="ECO:0000256" key="7">
    <source>
        <dbReference type="SAM" id="MobiDB-lite"/>
    </source>
</evidence>
<keyword evidence="12" id="KW-1185">Reference proteome</keyword>
<feature type="short sequence motif" description="Q motif" evidence="6">
    <location>
        <begin position="2"/>
        <end position="30"/>
    </location>
</feature>
<comment type="caution">
    <text evidence="11">The sequence shown here is derived from an EMBL/GenBank/DDBJ whole genome shotgun (WGS) entry which is preliminary data.</text>
</comment>
<dbReference type="GO" id="GO:0016787">
    <property type="term" value="F:hydrolase activity"/>
    <property type="evidence" value="ECO:0007669"/>
    <property type="project" value="UniProtKB-KW"/>
</dbReference>
<proteinExistence type="inferred from homology"/>
<dbReference type="PANTHER" id="PTHR47959">
    <property type="entry name" value="ATP-DEPENDENT RNA HELICASE RHLE-RELATED"/>
    <property type="match status" value="1"/>
</dbReference>
<keyword evidence="2" id="KW-0378">Hydrolase</keyword>
<feature type="domain" description="Helicase C-terminal" evidence="9">
    <location>
        <begin position="219"/>
        <end position="380"/>
    </location>
</feature>
<evidence type="ECO:0000256" key="5">
    <source>
        <dbReference type="ARBA" id="ARBA00038437"/>
    </source>
</evidence>
<evidence type="ECO:0000259" key="10">
    <source>
        <dbReference type="PROSITE" id="PS51195"/>
    </source>
</evidence>
<evidence type="ECO:0000259" key="8">
    <source>
        <dbReference type="PROSITE" id="PS51192"/>
    </source>
</evidence>
<gene>
    <name evidence="11" type="ORF">H6P80_14510</name>
</gene>
<dbReference type="AlphaFoldDB" id="A0A842I282"/>
<keyword evidence="3 11" id="KW-0347">Helicase</keyword>
<dbReference type="InterPro" id="IPR011545">
    <property type="entry name" value="DEAD/DEAH_box_helicase_dom"/>
</dbReference>
<dbReference type="InterPro" id="IPR044742">
    <property type="entry name" value="DEAD/DEAH_RhlB"/>
</dbReference>
<dbReference type="InterPro" id="IPR027417">
    <property type="entry name" value="P-loop_NTPase"/>
</dbReference>
<feature type="domain" description="DEAD-box RNA helicase Q" evidence="10">
    <location>
        <begin position="2"/>
        <end position="30"/>
    </location>
</feature>
<evidence type="ECO:0000259" key="9">
    <source>
        <dbReference type="PROSITE" id="PS51194"/>
    </source>
</evidence>
<dbReference type="InterPro" id="IPR050079">
    <property type="entry name" value="DEAD_box_RNA_helicase"/>
</dbReference>
<dbReference type="CDD" id="cd00268">
    <property type="entry name" value="DEADc"/>
    <property type="match status" value="1"/>
</dbReference>
<sequence length="446" mass="49025">MKTFSELGLAEPLQRALSAKNYDTPTPIQAQAIPPLLEGRDLCGIAQTGTGKTAAFALPSLDYLFQNPVSRLGKSCRMLVLSPTRELASQIAENMLGYAKYMTLSITTVFGGVPIGKQKRRLQDGVDVLVATPGRLIDLIEQKALRLDGVEIFVLDEADQMLDLGFIHALKRIEKMLPEERQSLFFSATMPKNIENLAKGFLHEPVKVAVAPQATTAERVDQYATFVRQNEKQALLTLTLRDEEIERALIFSRTKHGADKIVRFLAGAGIRAAAIHGNKSQPQREAAMRSFRSGDIRYLVATDIAARGIDIPAVSHVFNFDMPNVAEQYVHRIGRTARAGASGVAISYVNDADERQYLRSIEKLTGVRLEKRELPEGFVAKAAELPKAAPRKSENSGGNGRGRPRHGKPQGNGGGRSDGESRNRNRNRRKNGVGAHKGSVQRRQSR</sequence>
<feature type="domain" description="Helicase ATP-binding" evidence="8">
    <location>
        <begin position="33"/>
        <end position="208"/>
    </location>
</feature>
<dbReference type="InterPro" id="IPR014001">
    <property type="entry name" value="Helicase_ATP-bd"/>
</dbReference>
<dbReference type="Pfam" id="PF00271">
    <property type="entry name" value="Helicase_C"/>
    <property type="match status" value="1"/>
</dbReference>
<dbReference type="PROSITE" id="PS51192">
    <property type="entry name" value="HELICASE_ATP_BIND_1"/>
    <property type="match status" value="1"/>
</dbReference>
<keyword evidence="1" id="KW-0547">Nucleotide-binding</keyword>